<evidence type="ECO:0000256" key="4">
    <source>
        <dbReference type="ARBA" id="ARBA00022917"/>
    </source>
</evidence>
<dbReference type="SMART" id="SM00088">
    <property type="entry name" value="PINT"/>
    <property type="match status" value="1"/>
</dbReference>
<dbReference type="InterPro" id="IPR027528">
    <property type="entry name" value="eIF3m"/>
</dbReference>
<dbReference type="InterPro" id="IPR036390">
    <property type="entry name" value="WH_DNA-bd_sf"/>
</dbReference>
<dbReference type="InterPro" id="IPR040750">
    <property type="entry name" value="eIF3m_C_helix"/>
</dbReference>
<evidence type="ECO:0000256" key="5">
    <source>
        <dbReference type="HAMAP-Rule" id="MF_03012"/>
    </source>
</evidence>
<comment type="caution">
    <text evidence="7">The sequence shown here is derived from an EMBL/GenBank/DDBJ whole genome shotgun (WGS) entry which is preliminary data.</text>
</comment>
<keyword evidence="8" id="KW-1185">Reference proteome</keyword>
<comment type="subcellular location">
    <subcellularLocation>
        <location evidence="5">Cytoplasm</location>
    </subcellularLocation>
</comment>
<dbReference type="Pfam" id="PF01399">
    <property type="entry name" value="PCI"/>
    <property type="match status" value="1"/>
</dbReference>
<dbReference type="GO" id="GO:0016282">
    <property type="term" value="C:eukaryotic 43S preinitiation complex"/>
    <property type="evidence" value="ECO:0007669"/>
    <property type="project" value="UniProtKB-UniRule"/>
</dbReference>
<comment type="similarity">
    <text evidence="5">Belongs to the eIF-3 subunit M family.</text>
</comment>
<comment type="subunit">
    <text evidence="5">Component of the eukaryotic translation initiation factor 3 (eIF-3) complex.</text>
</comment>
<proteinExistence type="inferred from homology"/>
<dbReference type="InterPro" id="IPR000717">
    <property type="entry name" value="PCI_dom"/>
</dbReference>
<dbReference type="HAMAP" id="MF_03012">
    <property type="entry name" value="eIF3m"/>
    <property type="match status" value="1"/>
</dbReference>
<dbReference type="InterPro" id="IPR045237">
    <property type="entry name" value="COPS7/eIF3m"/>
</dbReference>
<name>A0A1Y1V0U8_9FUNG</name>
<dbReference type="PANTHER" id="PTHR15350:SF2">
    <property type="entry name" value="EUKARYOTIC TRANSLATION INITIATION FACTOR 3 SUBUNIT M"/>
    <property type="match status" value="1"/>
</dbReference>
<keyword evidence="2 5" id="KW-0963">Cytoplasm</keyword>
<evidence type="ECO:0000256" key="2">
    <source>
        <dbReference type="ARBA" id="ARBA00022490"/>
    </source>
</evidence>
<comment type="similarity">
    <text evidence="1">Belongs to the CSN7/EIF3M family. CSN7 subfamily.</text>
</comment>
<evidence type="ECO:0000256" key="3">
    <source>
        <dbReference type="ARBA" id="ARBA00022540"/>
    </source>
</evidence>
<dbReference type="OrthoDB" id="10267031at2759"/>
<dbReference type="STRING" id="1754191.A0A1Y1V0U8"/>
<dbReference type="PANTHER" id="PTHR15350">
    <property type="entry name" value="COP9 SIGNALOSOME COMPLEX SUBUNIT 7/DENDRITIC CELL PROTEIN GA17"/>
    <property type="match status" value="1"/>
</dbReference>
<evidence type="ECO:0000313" key="7">
    <source>
        <dbReference type="EMBL" id="ORX44684.1"/>
    </source>
</evidence>
<sequence length="394" mass="45118">MLASSRYILPQENIKTESLKLVNLISSLKDEEEGNAPYYSELLDLLENDKVADAFSKIVEETDLILSKIKSERDLESIFNLEIAICVKSNLKDLLIRLANIVSESQNGKPSRKMKILKNIYSNLEINDSLRYDVYLAIVKYSAKNDYMDIILNHLVHLDLWLKNWNATVEQKRELFLTLRNLLNESGHPMEAYECLFKYLLTFENADANTLNSSKDNAREAIKDAINNENIFNFEELLKLNAIQNLSSEPSFELAKVFLSGDINEYQSFVSSHNNILSELSLDGDECSKKIRMLTLVSVVGNEIPGRVSYSAVQEALNIPEEEVELWILDVIRAGLIDAKMNQLDKTIIVNRATPRQFTENEWKKLDTRIDEWKNNLKDILKVIANAKLIAQSH</sequence>
<dbReference type="Proteomes" id="UP000193719">
    <property type="component" value="Unassembled WGS sequence"/>
</dbReference>
<gene>
    <name evidence="7" type="ORF">BCR36DRAFT_301013</name>
</gene>
<keyword evidence="3 5" id="KW-0396">Initiation factor</keyword>
<organism evidence="7 8">
    <name type="scientific">Piromyces finnis</name>
    <dbReference type="NCBI Taxonomy" id="1754191"/>
    <lineage>
        <taxon>Eukaryota</taxon>
        <taxon>Fungi</taxon>
        <taxon>Fungi incertae sedis</taxon>
        <taxon>Chytridiomycota</taxon>
        <taxon>Chytridiomycota incertae sedis</taxon>
        <taxon>Neocallimastigomycetes</taxon>
        <taxon>Neocallimastigales</taxon>
        <taxon>Neocallimastigaceae</taxon>
        <taxon>Piromyces</taxon>
    </lineage>
</organism>
<dbReference type="EMBL" id="MCFH01000044">
    <property type="protein sequence ID" value="ORX44684.1"/>
    <property type="molecule type" value="Genomic_DNA"/>
</dbReference>
<dbReference type="PROSITE" id="PS50250">
    <property type="entry name" value="PCI"/>
    <property type="match status" value="1"/>
</dbReference>
<dbReference type="GO" id="GO:0033290">
    <property type="term" value="C:eukaryotic 48S preinitiation complex"/>
    <property type="evidence" value="ECO:0007669"/>
    <property type="project" value="UniProtKB-UniRule"/>
</dbReference>
<evidence type="ECO:0000313" key="8">
    <source>
        <dbReference type="Proteomes" id="UP000193719"/>
    </source>
</evidence>
<feature type="domain" description="PCI" evidence="6">
    <location>
        <begin position="191"/>
        <end position="355"/>
    </location>
</feature>
<evidence type="ECO:0000259" key="6">
    <source>
        <dbReference type="PROSITE" id="PS50250"/>
    </source>
</evidence>
<protein>
    <recommendedName>
        <fullName evidence="5">Eukaryotic translation initiation factor 3 subunit M</fullName>
        <shortName evidence="5">eIF3m</shortName>
    </recommendedName>
</protein>
<reference evidence="7 8" key="2">
    <citation type="submission" date="2016-08" db="EMBL/GenBank/DDBJ databases">
        <title>Pervasive Adenine N6-methylation of Active Genes in Fungi.</title>
        <authorList>
            <consortium name="DOE Joint Genome Institute"/>
            <person name="Mondo S.J."/>
            <person name="Dannebaum R.O."/>
            <person name="Kuo R.C."/>
            <person name="Labutti K."/>
            <person name="Haridas S."/>
            <person name="Kuo A."/>
            <person name="Salamov A."/>
            <person name="Ahrendt S.R."/>
            <person name="Lipzen A."/>
            <person name="Sullivan W."/>
            <person name="Andreopoulos W.B."/>
            <person name="Clum A."/>
            <person name="Lindquist E."/>
            <person name="Daum C."/>
            <person name="Ramamoorthy G.K."/>
            <person name="Gryganskyi A."/>
            <person name="Culley D."/>
            <person name="Magnuson J.K."/>
            <person name="James T.Y."/>
            <person name="O'Malley M.A."/>
            <person name="Stajich J.E."/>
            <person name="Spatafora J.W."/>
            <person name="Visel A."/>
            <person name="Grigoriev I.V."/>
        </authorList>
    </citation>
    <scope>NUCLEOTIDE SEQUENCE [LARGE SCALE GENOMIC DNA]</scope>
    <source>
        <strain evidence="8">finn</strain>
    </source>
</reference>
<dbReference type="GO" id="GO:0071541">
    <property type="term" value="C:eukaryotic translation initiation factor 3 complex, eIF3m"/>
    <property type="evidence" value="ECO:0007669"/>
    <property type="project" value="UniProtKB-UniRule"/>
</dbReference>
<dbReference type="GO" id="GO:0001732">
    <property type="term" value="P:formation of cytoplasmic translation initiation complex"/>
    <property type="evidence" value="ECO:0007669"/>
    <property type="project" value="UniProtKB-UniRule"/>
</dbReference>
<dbReference type="SUPFAM" id="SSF46785">
    <property type="entry name" value="Winged helix' DNA-binding domain"/>
    <property type="match status" value="1"/>
</dbReference>
<keyword evidence="4 5" id="KW-0648">Protein biosynthesis</keyword>
<accession>A0A1Y1V0U8</accession>
<evidence type="ECO:0000256" key="1">
    <source>
        <dbReference type="ARBA" id="ARBA00008482"/>
    </source>
</evidence>
<comment type="function">
    <text evidence="5">Component of the eukaryotic translation initiation factor 3 (eIF-3) complex, which is involved in protein synthesis of a specialized repertoire of mRNAs and, together with other initiation factors, stimulates binding of mRNA and methionyl-tRNAi to the 40S ribosome. The eIF-3 complex specifically targets and initiates translation of a subset of mRNAs involved in cell proliferation.</text>
</comment>
<reference evidence="7 8" key="1">
    <citation type="submission" date="2016-08" db="EMBL/GenBank/DDBJ databases">
        <title>Genomes of anaerobic fungi encode conserved fungal cellulosomes for biomass hydrolysis.</title>
        <authorList>
            <consortium name="DOE Joint Genome Institute"/>
            <person name="Haitjema C.H."/>
            <person name="Gilmore S.P."/>
            <person name="Henske J.K."/>
            <person name="Solomon K.V."/>
            <person name="De Groot R."/>
            <person name="Kuo A."/>
            <person name="Mondo S.J."/>
            <person name="Salamov A.A."/>
            <person name="Labutti K."/>
            <person name="Zhao Z."/>
            <person name="Chiniquy J."/>
            <person name="Barry K."/>
            <person name="Brewer H.M."/>
            <person name="Purvine S.O."/>
            <person name="Wright A.T."/>
            <person name="Boxma B."/>
            <person name="Van Alen T."/>
            <person name="Hackstein J.H."/>
            <person name="Baker S.E."/>
            <person name="Grigoriev I.V."/>
            <person name="O'Malley M.A."/>
        </authorList>
    </citation>
    <scope>NUCLEOTIDE SEQUENCE [LARGE SCALE GENOMIC DNA]</scope>
    <source>
        <strain evidence="8">finn</strain>
    </source>
</reference>
<dbReference type="Pfam" id="PF18005">
    <property type="entry name" value="eIF3m_C_helix"/>
    <property type="match status" value="1"/>
</dbReference>
<dbReference type="GO" id="GO:0003743">
    <property type="term" value="F:translation initiation factor activity"/>
    <property type="evidence" value="ECO:0007669"/>
    <property type="project" value="UniProtKB-UniRule"/>
</dbReference>
<dbReference type="AlphaFoldDB" id="A0A1Y1V0U8"/>